<protein>
    <recommendedName>
        <fullName evidence="7 17">Nitrogenase molybdenum-iron protein alpha chain</fullName>
        <ecNumber evidence="6 17">1.18.6.1</ecNumber>
    </recommendedName>
</protein>
<evidence type="ECO:0000256" key="2">
    <source>
        <dbReference type="ARBA" id="ARBA00001969"/>
    </source>
</evidence>
<dbReference type="InterPro" id="IPR000318">
    <property type="entry name" value="Nase_comp1_CS"/>
</dbReference>
<evidence type="ECO:0000256" key="9">
    <source>
        <dbReference type="ARBA" id="ARBA00022723"/>
    </source>
</evidence>
<comment type="cofactor">
    <cofactor evidence="1">
        <name>[8Fe-7S] cluster</name>
        <dbReference type="ChEBI" id="CHEBI:21143"/>
    </cofactor>
</comment>
<keyword evidence="12 20" id="KW-0560">Oxidoreductase</keyword>
<dbReference type="PANTHER" id="PTHR43457">
    <property type="entry name" value="NITROGENASE MOLYBDENUM-IRON PROTEIN ALPHA CHAIN"/>
    <property type="match status" value="1"/>
</dbReference>
<evidence type="ECO:0000256" key="13">
    <source>
        <dbReference type="ARBA" id="ARBA00023004"/>
    </source>
</evidence>
<evidence type="ECO:0000256" key="3">
    <source>
        <dbReference type="ARBA" id="ARBA00002621"/>
    </source>
</evidence>
<evidence type="ECO:0000256" key="5">
    <source>
        <dbReference type="ARBA" id="ARBA00011462"/>
    </source>
</evidence>
<dbReference type="Gene3D" id="3.40.50.12380">
    <property type="entry name" value="Nitrogenase MoFe cofactor biosynthesis protein NifE, C-terminal"/>
    <property type="match status" value="1"/>
</dbReference>
<dbReference type="EMBL" id="JAAEEH010000003">
    <property type="protein sequence ID" value="NDL66497.1"/>
    <property type="molecule type" value="Genomic_DNA"/>
</dbReference>
<evidence type="ECO:0000256" key="4">
    <source>
        <dbReference type="ARBA" id="ARBA00011002"/>
    </source>
</evidence>
<comment type="caution">
    <text evidence="20">The sequence shown here is derived from an EMBL/GenBank/DDBJ whole genome shotgun (WGS) entry which is preliminary data.</text>
</comment>
<feature type="domain" description="Nitrogenase/oxidoreductase component 1" evidence="19">
    <location>
        <begin position="54"/>
        <end position="505"/>
    </location>
</feature>
<evidence type="ECO:0000256" key="12">
    <source>
        <dbReference type="ARBA" id="ARBA00023002"/>
    </source>
</evidence>
<dbReference type="EC" id="1.18.6.1" evidence="6 17"/>
<dbReference type="GO" id="GO:0046872">
    <property type="term" value="F:metal ion binding"/>
    <property type="evidence" value="ECO:0007669"/>
    <property type="project" value="UniProtKB-KW"/>
</dbReference>
<evidence type="ECO:0000259" key="19">
    <source>
        <dbReference type="Pfam" id="PF00148"/>
    </source>
</evidence>
<keyword evidence="9" id="KW-0479">Metal-binding</keyword>
<dbReference type="PROSITE" id="PS00699">
    <property type="entry name" value="NITROGENASE_1_1"/>
    <property type="match status" value="1"/>
</dbReference>
<dbReference type="RefSeq" id="WP_162369227.1">
    <property type="nucleotide sequence ID" value="NZ_JAAEEH010000003.1"/>
</dbReference>
<comment type="cofactor">
    <cofactor evidence="2">
        <name>[7Fe-Mo-9S-C-homocitryl] cluster</name>
        <dbReference type="ChEBI" id="CHEBI:30409"/>
    </cofactor>
</comment>
<evidence type="ECO:0000256" key="10">
    <source>
        <dbReference type="ARBA" id="ARBA00022741"/>
    </source>
</evidence>
<evidence type="ECO:0000313" key="21">
    <source>
        <dbReference type="Proteomes" id="UP000461585"/>
    </source>
</evidence>
<name>A0A7X5KN75_9FIRM</name>
<dbReference type="InterPro" id="IPR005972">
    <property type="entry name" value="Nase_Mo-Fe_asu"/>
</dbReference>
<sequence length="538" mass="59986">MSGNKKVIDKILDVYPAKVMKNRKEHMLLKDGGKIQEIAANTRTIPGIITNRGCCYAGCKGVVIGPIVDMVHIVHGPVGCSYYAWGTRRNKGKARENGKNFLNYCFTTDMQESDIVFGGEKKLMAAIDEAVEIFNPRAISISATCPVGLIGDDIHKVAKNAKEKHGIPVLSFSCEGYKGVSQSAGHHIANNKLMQEVVGTMDAEKKTFSINLLGEYNIGGDEWEISRVLQKIGYNVVCTMTGNGSYDDIAKSHNADLNLVQCHRSINYIADMIETKYGLPWMKVNFIGVENFTQSLRNMAKFFGDPELLARTEEVIAEETSDIEEEMETIRQKLEGKTAVLYVGGSRAHHYQGLLKELGISTVVAGYEFAHRDDYEGRDIIPYIKIDADSRNIEEIKVEKDEKNYFLRIPEDRLEELKKELPFNQYEGLIKDMEDGSLVIDDLNHIETEIIVKALKPSIVGSGVKDKYIIQKMGVYSKQLHSYDYSGPYAGYKGAINFARDIAAGMLTPAWSYITAPWRKEPLLTGKVSNMEGAESAC</sequence>
<dbReference type="Pfam" id="PF00148">
    <property type="entry name" value="Oxidored_nitro"/>
    <property type="match status" value="1"/>
</dbReference>
<keyword evidence="13" id="KW-0408">Iron</keyword>
<dbReference type="GO" id="GO:0016612">
    <property type="term" value="C:molybdenum-iron nitrogenase complex"/>
    <property type="evidence" value="ECO:0007669"/>
    <property type="project" value="UniProtKB-UniRule"/>
</dbReference>
<comment type="subunit">
    <text evidence="5">Tetramer of two alpha and two beta chains. Forms complex with the iron protein (nitrogenase component 2).</text>
</comment>
<dbReference type="SUPFAM" id="SSF53807">
    <property type="entry name" value="Helical backbone' metal receptor"/>
    <property type="match status" value="1"/>
</dbReference>
<evidence type="ECO:0000256" key="6">
    <source>
        <dbReference type="ARBA" id="ARBA00012773"/>
    </source>
</evidence>
<keyword evidence="8" id="KW-0500">Molybdenum</keyword>
<evidence type="ECO:0000256" key="17">
    <source>
        <dbReference type="NCBIfam" id="TIGR01282"/>
    </source>
</evidence>
<dbReference type="NCBIfam" id="TIGR01862">
    <property type="entry name" value="N2-ase-Ialpha"/>
    <property type="match status" value="1"/>
</dbReference>
<evidence type="ECO:0000256" key="18">
    <source>
        <dbReference type="RuleBase" id="RU004021"/>
    </source>
</evidence>
<evidence type="ECO:0000256" key="1">
    <source>
        <dbReference type="ARBA" id="ARBA00001919"/>
    </source>
</evidence>
<gene>
    <name evidence="20" type="primary">nifD</name>
    <name evidence="20" type="ORF">GXN74_01880</name>
</gene>
<dbReference type="Proteomes" id="UP000461585">
    <property type="component" value="Unassembled WGS sequence"/>
</dbReference>
<evidence type="ECO:0000256" key="7">
    <source>
        <dbReference type="ARBA" id="ARBA00017663"/>
    </source>
</evidence>
<evidence type="ECO:0000313" key="20">
    <source>
        <dbReference type="EMBL" id="NDL66497.1"/>
    </source>
</evidence>
<dbReference type="PANTHER" id="PTHR43457:SF1">
    <property type="entry name" value="NITROGENASE MOLYBDENUM-IRON PROTEIN ALPHA CHAIN"/>
    <property type="match status" value="1"/>
</dbReference>
<comment type="similarity">
    <text evidence="4 18">Belongs to the NifD/NifK/NifE/NifN family.</text>
</comment>
<dbReference type="Gene3D" id="3.40.50.1980">
    <property type="entry name" value="Nitrogenase molybdenum iron protein domain"/>
    <property type="match status" value="2"/>
</dbReference>
<keyword evidence="14" id="KW-0411">Iron-sulfur</keyword>
<proteinExistence type="inferred from homology"/>
<accession>A0A7X5KN75</accession>
<keyword evidence="11" id="KW-0067">ATP-binding</keyword>
<evidence type="ECO:0000256" key="8">
    <source>
        <dbReference type="ARBA" id="ARBA00022505"/>
    </source>
</evidence>
<dbReference type="GO" id="GO:0005524">
    <property type="term" value="F:ATP binding"/>
    <property type="evidence" value="ECO:0007669"/>
    <property type="project" value="UniProtKB-KW"/>
</dbReference>
<dbReference type="InterPro" id="IPR010143">
    <property type="entry name" value="Nase_comp1_asu"/>
</dbReference>
<comment type="function">
    <text evidence="3">This molybdenum-iron protein is part of the nitrogenase complex that catalyzes the key enzymatic reactions in nitrogen fixation.</text>
</comment>
<evidence type="ECO:0000256" key="15">
    <source>
        <dbReference type="ARBA" id="ARBA00023231"/>
    </source>
</evidence>
<keyword evidence="21" id="KW-1185">Reference proteome</keyword>
<dbReference type="GO" id="GO:0051536">
    <property type="term" value="F:iron-sulfur cluster binding"/>
    <property type="evidence" value="ECO:0007669"/>
    <property type="project" value="UniProtKB-KW"/>
</dbReference>
<evidence type="ECO:0000256" key="14">
    <source>
        <dbReference type="ARBA" id="ARBA00023014"/>
    </source>
</evidence>
<keyword evidence="15 18" id="KW-0535">Nitrogen fixation</keyword>
<dbReference type="GO" id="GO:0016163">
    <property type="term" value="F:nitrogenase activity"/>
    <property type="evidence" value="ECO:0007669"/>
    <property type="project" value="UniProtKB-UniRule"/>
</dbReference>
<keyword evidence="10" id="KW-0547">Nucleotide-binding</keyword>
<evidence type="ECO:0000256" key="11">
    <source>
        <dbReference type="ARBA" id="ARBA00022840"/>
    </source>
</evidence>
<reference evidence="20 21" key="1">
    <citation type="submission" date="2020-01" db="EMBL/GenBank/DDBJ databases">
        <title>Anaeroalcalibacter tamaniensis gen. nov., sp. nov., moderately halophilic strictly anaerobic fermenter bacterium from mud volcano of Taman peninsula.</title>
        <authorList>
            <person name="Frolova A."/>
            <person name="Merkel A.Y."/>
            <person name="Slobodkin A.I."/>
        </authorList>
    </citation>
    <scope>NUCLEOTIDE SEQUENCE [LARGE SCALE GENOMIC DNA]</scope>
    <source>
        <strain evidence="20 21">F-3ap</strain>
    </source>
</reference>
<comment type="catalytic activity">
    <reaction evidence="16">
        <text>N2 + 8 reduced [2Fe-2S]-[ferredoxin] + 16 ATP + 16 H2O = H2 + 8 oxidized [2Fe-2S]-[ferredoxin] + 2 NH4(+) + 16 ADP + 16 phosphate + 6 H(+)</text>
        <dbReference type="Rhea" id="RHEA:21448"/>
        <dbReference type="Rhea" id="RHEA-COMP:10000"/>
        <dbReference type="Rhea" id="RHEA-COMP:10001"/>
        <dbReference type="ChEBI" id="CHEBI:15377"/>
        <dbReference type="ChEBI" id="CHEBI:15378"/>
        <dbReference type="ChEBI" id="CHEBI:17997"/>
        <dbReference type="ChEBI" id="CHEBI:18276"/>
        <dbReference type="ChEBI" id="CHEBI:28938"/>
        <dbReference type="ChEBI" id="CHEBI:30616"/>
        <dbReference type="ChEBI" id="CHEBI:33737"/>
        <dbReference type="ChEBI" id="CHEBI:33738"/>
        <dbReference type="ChEBI" id="CHEBI:43474"/>
        <dbReference type="ChEBI" id="CHEBI:456216"/>
        <dbReference type="EC" id="1.18.6.1"/>
    </reaction>
</comment>
<organism evidence="20 21">
    <name type="scientific">Anaerotalea alkaliphila</name>
    <dbReference type="NCBI Taxonomy" id="2662126"/>
    <lineage>
        <taxon>Bacteria</taxon>
        <taxon>Bacillati</taxon>
        <taxon>Bacillota</taxon>
        <taxon>Clostridia</taxon>
        <taxon>Eubacteriales</taxon>
        <taxon>Anaerotalea</taxon>
    </lineage>
</organism>
<dbReference type="AlphaFoldDB" id="A0A7X5KN75"/>
<dbReference type="InterPro" id="IPR000510">
    <property type="entry name" value="Nase/OxRdtase_comp1"/>
</dbReference>
<evidence type="ECO:0000256" key="16">
    <source>
        <dbReference type="ARBA" id="ARBA00047967"/>
    </source>
</evidence>
<dbReference type="NCBIfam" id="TIGR01282">
    <property type="entry name" value="nifD"/>
    <property type="match status" value="1"/>
</dbReference>